<dbReference type="Pfam" id="PF13410">
    <property type="entry name" value="GST_C_2"/>
    <property type="match status" value="1"/>
</dbReference>
<gene>
    <name evidence="2" type="ORF">Poli38472_003893</name>
</gene>
<dbReference type="PROSITE" id="PS50405">
    <property type="entry name" value="GST_CTER"/>
    <property type="match status" value="1"/>
</dbReference>
<dbReference type="AlphaFoldDB" id="A0A8K1CPQ0"/>
<feature type="domain" description="GST C-terminal" evidence="1">
    <location>
        <begin position="111"/>
        <end position="256"/>
    </location>
</feature>
<evidence type="ECO:0000259" key="1">
    <source>
        <dbReference type="PROSITE" id="PS50405"/>
    </source>
</evidence>
<evidence type="ECO:0000313" key="2">
    <source>
        <dbReference type="EMBL" id="TMW66128.1"/>
    </source>
</evidence>
<dbReference type="EMBL" id="SPLM01000036">
    <property type="protein sequence ID" value="TMW66128.1"/>
    <property type="molecule type" value="Genomic_DNA"/>
</dbReference>
<dbReference type="Gene3D" id="3.40.30.10">
    <property type="entry name" value="Glutaredoxin"/>
    <property type="match status" value="1"/>
</dbReference>
<dbReference type="GO" id="GO:0005737">
    <property type="term" value="C:cytoplasm"/>
    <property type="evidence" value="ECO:0007669"/>
    <property type="project" value="TreeGrafter"/>
</dbReference>
<dbReference type="SUPFAM" id="SSF52833">
    <property type="entry name" value="Thioredoxin-like"/>
    <property type="match status" value="1"/>
</dbReference>
<protein>
    <recommendedName>
        <fullName evidence="1">GST C-terminal domain-containing protein</fullName>
    </recommendedName>
</protein>
<reference evidence="2" key="1">
    <citation type="submission" date="2019-03" db="EMBL/GenBank/DDBJ databases">
        <title>Long read genome sequence of the mycoparasitic Pythium oligandrum ATCC 38472 isolated from sugarbeet rhizosphere.</title>
        <authorList>
            <person name="Gaulin E."/>
        </authorList>
    </citation>
    <scope>NUCLEOTIDE SEQUENCE</scope>
    <source>
        <strain evidence="2">ATCC 38472_TT</strain>
    </source>
</reference>
<organism evidence="2 3">
    <name type="scientific">Pythium oligandrum</name>
    <name type="common">Mycoparasitic fungus</name>
    <dbReference type="NCBI Taxonomy" id="41045"/>
    <lineage>
        <taxon>Eukaryota</taxon>
        <taxon>Sar</taxon>
        <taxon>Stramenopiles</taxon>
        <taxon>Oomycota</taxon>
        <taxon>Peronosporomycetes</taxon>
        <taxon>Pythiales</taxon>
        <taxon>Pythiaceae</taxon>
        <taxon>Pythium</taxon>
    </lineage>
</organism>
<accession>A0A8K1CPQ0</accession>
<dbReference type="Proteomes" id="UP000794436">
    <property type="component" value="Unassembled WGS sequence"/>
</dbReference>
<dbReference type="GO" id="GO:0004364">
    <property type="term" value="F:glutathione transferase activity"/>
    <property type="evidence" value="ECO:0007669"/>
    <property type="project" value="InterPro"/>
</dbReference>
<dbReference type="Gene3D" id="1.20.1050.10">
    <property type="match status" value="1"/>
</dbReference>
<dbReference type="InterPro" id="IPR036282">
    <property type="entry name" value="Glutathione-S-Trfase_C_sf"/>
</dbReference>
<proteinExistence type="predicted"/>
<dbReference type="PANTHER" id="PTHR32419:SF6">
    <property type="entry name" value="GLUTATHIONE S-TRANSFERASE OMEGA-LIKE 1-RELATED"/>
    <property type="match status" value="1"/>
</dbReference>
<dbReference type="InterPro" id="IPR010987">
    <property type="entry name" value="Glutathione-S-Trfase_C-like"/>
</dbReference>
<dbReference type="InterPro" id="IPR036249">
    <property type="entry name" value="Thioredoxin-like_sf"/>
</dbReference>
<dbReference type="PANTHER" id="PTHR32419">
    <property type="entry name" value="GLUTATHIONYL-HYDROQUINONE REDUCTASE"/>
    <property type="match status" value="1"/>
</dbReference>
<dbReference type="OrthoDB" id="2309723at2759"/>
<dbReference type="InterPro" id="IPR016639">
    <property type="entry name" value="GST_Omega/GSH"/>
</dbReference>
<dbReference type="SUPFAM" id="SSF47616">
    <property type="entry name" value="GST C-terminal domain-like"/>
    <property type="match status" value="1"/>
</dbReference>
<sequence>MVSLTNFIENKPDAEFPAEKGRYQLYVALSCPYANRTLIAIKLKGLEEFIDVTVVNPVMTRTRPGDENDSHVGWAFADPRITPFVTGPTGQQYSLEDCSPDPVHNAKHIRDLYERVTKDSNVRYSVPLLWDKKRILSSRKSQLTSGILKVGFAPDQETRQAEIKSLYERLDRVEELLGKQRYTVGNAFTEVDIRLFVALIRFDSFFLPMFKLPKRVEEYAYLSEHLRDIYQLPRVKETVNFEHLQMNAIGSRMTPLKVVLSGPTVDFSAPHNRTHFH</sequence>
<evidence type="ECO:0000313" key="3">
    <source>
        <dbReference type="Proteomes" id="UP000794436"/>
    </source>
</evidence>
<name>A0A8K1CPQ0_PYTOL</name>
<comment type="caution">
    <text evidence="2">The sequence shown here is derived from an EMBL/GenBank/DDBJ whole genome shotgun (WGS) entry which is preliminary data.</text>
</comment>
<keyword evidence="3" id="KW-1185">Reference proteome</keyword>